<organism evidence="9 10">
    <name type="scientific">Rhodopseudomonas pentothenatexigens</name>
    <dbReference type="NCBI Taxonomy" id="999699"/>
    <lineage>
        <taxon>Bacteria</taxon>
        <taxon>Pseudomonadati</taxon>
        <taxon>Pseudomonadota</taxon>
        <taxon>Alphaproteobacteria</taxon>
        <taxon>Hyphomicrobiales</taxon>
        <taxon>Nitrobacteraceae</taxon>
        <taxon>Rhodopseudomonas</taxon>
    </lineage>
</organism>
<evidence type="ECO:0000313" key="9">
    <source>
        <dbReference type="EMBL" id="SSW92743.1"/>
    </source>
</evidence>
<dbReference type="PANTHER" id="PTHR11579">
    <property type="entry name" value="PROTEIN-L-ISOASPARTATE O-METHYLTRANSFERASE"/>
    <property type="match status" value="1"/>
</dbReference>
<evidence type="ECO:0000256" key="7">
    <source>
        <dbReference type="HAMAP-Rule" id="MF_00090"/>
    </source>
</evidence>
<feature type="active site" evidence="7">
    <location>
        <position position="75"/>
    </location>
</feature>
<evidence type="ECO:0000256" key="6">
    <source>
        <dbReference type="ARBA" id="ARBA00022691"/>
    </source>
</evidence>
<gene>
    <name evidence="7" type="primary">pcm</name>
    <name evidence="8" type="ORF">BJ125_12418</name>
    <name evidence="9" type="ORF">SAMN05892882_12418</name>
</gene>
<keyword evidence="11" id="KW-1185">Reference proteome</keyword>
<comment type="subcellular location">
    <subcellularLocation>
        <location evidence="1 7">Cytoplasm</location>
    </subcellularLocation>
</comment>
<dbReference type="RefSeq" id="WP_114360214.1">
    <property type="nucleotide sequence ID" value="NZ_QRDT01000024.1"/>
</dbReference>
<keyword evidence="3 7" id="KW-0963">Cytoplasm</keyword>
<comment type="catalytic activity">
    <reaction evidence="7">
        <text>[protein]-L-isoaspartate + S-adenosyl-L-methionine = [protein]-L-isoaspartate alpha-methyl ester + S-adenosyl-L-homocysteine</text>
        <dbReference type="Rhea" id="RHEA:12705"/>
        <dbReference type="Rhea" id="RHEA-COMP:12143"/>
        <dbReference type="Rhea" id="RHEA-COMP:12144"/>
        <dbReference type="ChEBI" id="CHEBI:57856"/>
        <dbReference type="ChEBI" id="CHEBI:59789"/>
        <dbReference type="ChEBI" id="CHEBI:90596"/>
        <dbReference type="ChEBI" id="CHEBI:90598"/>
        <dbReference type="EC" id="2.1.1.77"/>
    </reaction>
</comment>
<keyword evidence="5 7" id="KW-0808">Transferase</keyword>
<dbReference type="InterPro" id="IPR000682">
    <property type="entry name" value="PCMT"/>
</dbReference>
<dbReference type="InterPro" id="IPR029063">
    <property type="entry name" value="SAM-dependent_MTases_sf"/>
</dbReference>
<dbReference type="FunFam" id="3.40.50.150:FF:000010">
    <property type="entry name" value="Protein-L-isoaspartate O-methyltransferase"/>
    <property type="match status" value="1"/>
</dbReference>
<dbReference type="SUPFAM" id="SSF53335">
    <property type="entry name" value="S-adenosyl-L-methionine-dependent methyltransferases"/>
    <property type="match status" value="1"/>
</dbReference>
<protein>
    <recommendedName>
        <fullName evidence="7">Protein-L-isoaspartate O-methyltransferase</fullName>
        <ecNumber evidence="7">2.1.1.77</ecNumber>
    </recommendedName>
    <alternativeName>
        <fullName evidence="7">L-isoaspartyl protein carboxyl methyltransferase</fullName>
    </alternativeName>
    <alternativeName>
        <fullName evidence="7">Protein L-isoaspartyl methyltransferase</fullName>
    </alternativeName>
    <alternativeName>
        <fullName evidence="7">Protein-beta-aspartate methyltransferase</fullName>
        <shortName evidence="7">PIMT</shortName>
    </alternativeName>
</protein>
<evidence type="ECO:0000256" key="3">
    <source>
        <dbReference type="ARBA" id="ARBA00022490"/>
    </source>
</evidence>
<evidence type="ECO:0000256" key="4">
    <source>
        <dbReference type="ARBA" id="ARBA00022603"/>
    </source>
</evidence>
<dbReference type="GO" id="GO:0004719">
    <property type="term" value="F:protein-L-isoaspartate (D-aspartate) O-methyltransferase activity"/>
    <property type="evidence" value="ECO:0007669"/>
    <property type="project" value="UniProtKB-UniRule"/>
</dbReference>
<dbReference type="EMBL" id="UFQQ01000024">
    <property type="protein sequence ID" value="SSW92743.1"/>
    <property type="molecule type" value="Genomic_DNA"/>
</dbReference>
<reference evidence="8 11" key="2">
    <citation type="submission" date="2018-07" db="EMBL/GenBank/DDBJ databases">
        <title>Genomic Encyclopedia of Archaeal and Bacterial Type Strains, Phase II (KMG-II): from individual species to whole genera.</title>
        <authorList>
            <person name="Goeker M."/>
        </authorList>
    </citation>
    <scope>NUCLEOTIDE SEQUENCE [LARGE SCALE GENOMIC DNA]</scope>
    <source>
        <strain evidence="8 11">JA575</strain>
    </source>
</reference>
<evidence type="ECO:0000256" key="2">
    <source>
        <dbReference type="ARBA" id="ARBA00005369"/>
    </source>
</evidence>
<evidence type="ECO:0000256" key="5">
    <source>
        <dbReference type="ARBA" id="ARBA00022679"/>
    </source>
</evidence>
<reference evidence="9 10" key="1">
    <citation type="submission" date="2017-08" db="EMBL/GenBank/DDBJ databases">
        <authorList>
            <person name="de Groot N.N."/>
        </authorList>
    </citation>
    <scope>NUCLEOTIDE SEQUENCE [LARGE SCALE GENOMIC DNA]</scope>
    <source>
        <strain evidence="9 10">JA575</strain>
    </source>
</reference>
<dbReference type="PANTHER" id="PTHR11579:SF0">
    <property type="entry name" value="PROTEIN-L-ISOASPARTATE(D-ASPARTATE) O-METHYLTRANSFERASE"/>
    <property type="match status" value="1"/>
</dbReference>
<dbReference type="GO" id="GO:0030091">
    <property type="term" value="P:protein repair"/>
    <property type="evidence" value="ECO:0007669"/>
    <property type="project" value="UniProtKB-UniRule"/>
</dbReference>
<dbReference type="Proteomes" id="UP000256343">
    <property type="component" value="Unassembled WGS sequence"/>
</dbReference>
<dbReference type="HAMAP" id="MF_00090">
    <property type="entry name" value="PIMT"/>
    <property type="match status" value="1"/>
</dbReference>
<name>A0A336JVR3_9BRAD</name>
<evidence type="ECO:0000313" key="11">
    <source>
        <dbReference type="Proteomes" id="UP000256343"/>
    </source>
</evidence>
<dbReference type="PROSITE" id="PS01279">
    <property type="entry name" value="PCMT"/>
    <property type="match status" value="1"/>
</dbReference>
<dbReference type="EC" id="2.1.1.77" evidence="7"/>
<keyword evidence="4 7" id="KW-0489">Methyltransferase</keyword>
<dbReference type="NCBIfam" id="NF001453">
    <property type="entry name" value="PRK00312.1"/>
    <property type="match status" value="1"/>
</dbReference>
<proteinExistence type="inferred from homology"/>
<dbReference type="GO" id="GO:0005737">
    <property type="term" value="C:cytoplasm"/>
    <property type="evidence" value="ECO:0007669"/>
    <property type="project" value="UniProtKB-SubCell"/>
</dbReference>
<sequence length="241" mass="25570">MTSPASESPPPLNGRSFAVLRELMVERQIAARGVHDPRVLAAMRKVPREAFLPEPMRDLAYEDAPVPIAGEQTMSQPYIVALMAEALLLQGGDNVLEIGAGSGYAAAVLGEIAGHVATVERIAALAEAAAAKLAGLGYRNVEVHQGDGSRGWPPDAPYDAIVVAAAGPQVPDSLKAQLKIGGRLVMPVGADQHAQQLLRLTRLGDADFKHDRLGDVRFVPLLGAEGWQQAEPAGRTTRENR</sequence>
<dbReference type="GO" id="GO:0032259">
    <property type="term" value="P:methylation"/>
    <property type="evidence" value="ECO:0007669"/>
    <property type="project" value="UniProtKB-KW"/>
</dbReference>
<dbReference type="Proteomes" id="UP000252631">
    <property type="component" value="Unassembled WGS sequence"/>
</dbReference>
<dbReference type="AlphaFoldDB" id="A0A336JVR3"/>
<comment type="similarity">
    <text evidence="2 7">Belongs to the methyltransferase superfamily. L-isoaspartyl/D-aspartyl protein methyltransferase family.</text>
</comment>
<comment type="function">
    <text evidence="7">Catalyzes the methyl esterification of L-isoaspartyl residues in peptides and proteins that result from spontaneous decomposition of normal L-aspartyl and L-asparaginyl residues. It plays a role in the repair and/or degradation of damaged proteins.</text>
</comment>
<dbReference type="OrthoDB" id="9810066at2"/>
<evidence type="ECO:0000313" key="8">
    <source>
        <dbReference type="EMBL" id="RED28013.1"/>
    </source>
</evidence>
<keyword evidence="6 7" id="KW-0949">S-adenosyl-L-methionine</keyword>
<dbReference type="NCBIfam" id="TIGR00080">
    <property type="entry name" value="pimt"/>
    <property type="match status" value="1"/>
</dbReference>
<dbReference type="Pfam" id="PF01135">
    <property type="entry name" value="PCMT"/>
    <property type="match status" value="1"/>
</dbReference>
<accession>A0A336JVR3</accession>
<dbReference type="EMBL" id="QRDT01000024">
    <property type="protein sequence ID" value="RED28013.1"/>
    <property type="molecule type" value="Genomic_DNA"/>
</dbReference>
<dbReference type="CDD" id="cd02440">
    <property type="entry name" value="AdoMet_MTases"/>
    <property type="match status" value="1"/>
</dbReference>
<evidence type="ECO:0000256" key="1">
    <source>
        <dbReference type="ARBA" id="ARBA00004496"/>
    </source>
</evidence>
<dbReference type="Gene3D" id="3.40.50.150">
    <property type="entry name" value="Vaccinia Virus protein VP39"/>
    <property type="match status" value="1"/>
</dbReference>
<evidence type="ECO:0000313" key="10">
    <source>
        <dbReference type="Proteomes" id="UP000252631"/>
    </source>
</evidence>